<reference evidence="1" key="1">
    <citation type="submission" date="2018-02" db="EMBL/GenBank/DDBJ databases">
        <title>Rhizophora mucronata_Transcriptome.</title>
        <authorList>
            <person name="Meera S.P."/>
            <person name="Sreeshan A."/>
            <person name="Augustine A."/>
        </authorList>
    </citation>
    <scope>NUCLEOTIDE SEQUENCE</scope>
    <source>
        <tissue evidence="1">Leaf</tissue>
    </source>
</reference>
<dbReference type="GO" id="GO:0017056">
    <property type="term" value="F:structural constituent of nuclear pore"/>
    <property type="evidence" value="ECO:0007669"/>
    <property type="project" value="InterPro"/>
</dbReference>
<dbReference type="InterPro" id="IPR044840">
    <property type="entry name" value="Nup188"/>
</dbReference>
<protein>
    <submittedName>
        <fullName evidence="1">Uncharacterized protein LOC105141252 isoform X2</fullName>
    </submittedName>
</protein>
<dbReference type="PANTHER" id="PTHR31431:SF1">
    <property type="entry name" value="NUCLEOPORIN NUP188"/>
    <property type="match status" value="1"/>
</dbReference>
<proteinExistence type="predicted"/>
<organism evidence="1">
    <name type="scientific">Rhizophora mucronata</name>
    <name type="common">Asiatic mangrove</name>
    <dbReference type="NCBI Taxonomy" id="61149"/>
    <lineage>
        <taxon>Eukaryota</taxon>
        <taxon>Viridiplantae</taxon>
        <taxon>Streptophyta</taxon>
        <taxon>Embryophyta</taxon>
        <taxon>Tracheophyta</taxon>
        <taxon>Spermatophyta</taxon>
        <taxon>Magnoliopsida</taxon>
        <taxon>eudicotyledons</taxon>
        <taxon>Gunneridae</taxon>
        <taxon>Pentapetalae</taxon>
        <taxon>rosids</taxon>
        <taxon>fabids</taxon>
        <taxon>Malpighiales</taxon>
        <taxon>Rhizophoraceae</taxon>
        <taxon>Rhizophora</taxon>
    </lineage>
</organism>
<dbReference type="GO" id="GO:0044611">
    <property type="term" value="C:nuclear pore inner ring"/>
    <property type="evidence" value="ECO:0007669"/>
    <property type="project" value="TreeGrafter"/>
</dbReference>
<dbReference type="EMBL" id="GGEC01041557">
    <property type="protein sequence ID" value="MBX22041.1"/>
    <property type="molecule type" value="Transcribed_RNA"/>
</dbReference>
<dbReference type="GO" id="GO:0006606">
    <property type="term" value="P:protein import into nucleus"/>
    <property type="evidence" value="ECO:0007669"/>
    <property type="project" value="TreeGrafter"/>
</dbReference>
<sequence>MDTLVSSFDTFEMKEAGPLILTWAVCLCLISSLPRKEEINLLMDIDHVGYVRQAFDGSTLSYFIEILESDMLNDSEGPMAGYRSVLRTFVSAFVASYEINLQLEDSTFNQIFDILCKIYRGEESLCVQFWDKESFIDGPIRCLLCNLEGEFPFRTTELIRLLSSLCEGSWPAECVYKFLNESVGISSLFEITSESLVDEISQIVETHQPLCVPGVESLLIPNNTCGHILKVMGGNTALVRWEYTQSGVCILLLRLAQQLYTEGNKEVFLTLDLLCRMVSFNTALAFSLMDIGNSFYFQAQEAELNGPMEKNLWVVEIICTVIKNLPTNSSGAIMMSVGTNVLAKMLKCAPSQVTGVTLKANIFEMSLKARNFDAGDVGSLSGLWLLPGKLAKMLLLDCEQNNCDYPLAISVMDFTKQLVETRVDNNFVLALVVFSLQYILVNHEYWKYKVKHLRWKVTLKVLEVMKTCITSVSFLEKSGVIIHDMLLSDSSIHNALLRLACLTKQTLENMCVSRLLEPTDIEGYQHAIGSALDILYNMLSRFSKDTSPSLQVFHQALLSFTTKPVSIVAAVISLISYFQDPAIQTSAARVLSMLIITDYQQPYLSGRMFFGLDDKQISELRGSVKCILLEQLQWNEDLFVEIINLLISAARYQPALLVAIFDLQDNAEVQSSNVIGLKQPTNEALNSSPGCKKSSLIDAFMQHIERSNEFVNSKPRILLLVFDFLNALWHGAFHYIKALDYLKSSGKLWKQLSNCLSIDDSWRASSVEHLTESEAQSLAYKYRCHAAILEIIGYDIFVNKKLLHAESCPNEVSDCKESAENAVRAENSKSPNFYGLKDTLSSWCEGSILGNLIKLYTSCEYDNKICYRAKVAASLFIVHVMAKLATGNPGSLFVSLLEKISITYKNLSCQPCFLELVAKYSQQGYSEGNELRSLILNDLYYHLQGELEGRTISPGTFKELSQYVIESNCLQIYQVKYNDEFSGNVKDVYLYDLPHIQSDMGLDAWDYTEWKVSKDIAEKMLAYMQEVNSMVLLTRSKLSALTALITVLTVYEENSPDNREATVRKIPNQLCFSSILHICQCFHARVESLSHFPDASKEVLDFLAAQAELLLCLITSAQSSLSLSVHLPVLKASGSGLKVLSDFQSSAPRVRKAVKLLLILVLLALELGKTSDRESEDFAQVSNACLALLPILCKCISTTEHSALSLTVIDLVLRSFLTPSTWFPIIQQHLQLQHVILKLQDKKSLATIPMTLKFLLTLARVRGGAEMLFSAGFLSSLGVLFADSVDGEHSAVIINSRGFPKSPDATEKPLNIWGIGLAVVTSMVHSLENSSSCMDIMDYIIANFFSEKAYLVSYYLNAPDFPSDDQEKKRPRATRTQTSLTALEETEHTLKLICTLAKHWNSWVKATKEMDSKLREKSIHFLAFISRGTHRHGESPSRIAPLVCPPILKEEFELCKKPSFLNSRNGWFALSPLCCMPKPKFSGVPSSVASLIIKGQSSEKSNPVSPTHFSDLVGQQIYKITFLLLKFLCLEAHGAAKRFEEVGFVDLTHIPELPMPEILHGLQDQAIAIVSELCYSNRSMNNQPEIVCVCRLLLHILEMALYLELFVLQICRIRPVLGRVEDFSKEVKLLMKATEGHAFLKASLKSLERVISCVYPGLLQTEGFL</sequence>
<evidence type="ECO:0000313" key="1">
    <source>
        <dbReference type="EMBL" id="MBX22041.1"/>
    </source>
</evidence>
<accession>A0A2P2LVN1</accession>
<dbReference type="PANTHER" id="PTHR31431">
    <property type="entry name" value="NUCLEOPORIN NUP188 HOMOLOG"/>
    <property type="match status" value="1"/>
</dbReference>
<dbReference type="EMBL" id="GGEC01041559">
    <property type="protein sequence ID" value="MBX22043.1"/>
    <property type="molecule type" value="Transcribed_RNA"/>
</dbReference>
<dbReference type="GO" id="GO:0006405">
    <property type="term" value="P:RNA export from nucleus"/>
    <property type="evidence" value="ECO:0007669"/>
    <property type="project" value="TreeGrafter"/>
</dbReference>
<name>A0A2P2LVN1_RHIMU</name>